<reference evidence="3" key="3">
    <citation type="submission" date="2025-08" db="UniProtKB">
        <authorList>
            <consortium name="RefSeq"/>
        </authorList>
    </citation>
    <scope>IDENTIFICATION</scope>
    <source>
        <tissue evidence="3">Whole organism</tissue>
    </source>
</reference>
<keyword evidence="2" id="KW-1185">Reference proteome</keyword>
<feature type="compositionally biased region" description="Acidic residues" evidence="1">
    <location>
        <begin position="163"/>
        <end position="172"/>
    </location>
</feature>
<dbReference type="GeneID" id="108610788"/>
<reference evidence="2" key="1">
    <citation type="journal article" date="1997" name="Nucleic Acids Res.">
        <title>tRNAscan-SE: a program for improved detection of transfer RNA genes in genomic sequence.</title>
        <authorList>
            <person name="Lowe T.M."/>
            <person name="Eddy S.R."/>
        </authorList>
    </citation>
    <scope>NUCLEOTIDE SEQUENCE [LARGE SCALE GENOMIC DNA]</scope>
</reference>
<feature type="compositionally biased region" description="Low complexity" evidence="1">
    <location>
        <begin position="94"/>
        <end position="111"/>
    </location>
</feature>
<evidence type="ECO:0000313" key="3">
    <source>
        <dbReference type="RefSeq" id="XP_017858572.1"/>
    </source>
</evidence>
<proteinExistence type="predicted"/>
<protein>
    <submittedName>
        <fullName evidence="3">Uncharacterized protein LOC108610788</fullName>
    </submittedName>
</protein>
<feature type="region of interest" description="Disordered" evidence="1">
    <location>
        <begin position="81"/>
        <end position="111"/>
    </location>
</feature>
<accession>A0ABM1NUD6</accession>
<name>A0ABM1NUD6_DROAR</name>
<dbReference type="RefSeq" id="XP_017858572.1">
    <property type="nucleotide sequence ID" value="XM_018003083.1"/>
</dbReference>
<reference evidence="2" key="2">
    <citation type="journal article" date="2016" name="G3 (Bethesda)">
        <title>Genome Evolution in Three Species of Cactophilic Drosophila.</title>
        <authorList>
            <person name="Sanchez-Flores A."/>
            <person name="Penazola F."/>
            <person name="Carpinteyro-Ponce J."/>
            <person name="Nazario-Yepiz N."/>
            <person name="Abreu-Goodger C."/>
            <person name="Machado C.A."/>
            <person name="Markow T.A."/>
        </authorList>
    </citation>
    <scope>NUCLEOTIDE SEQUENCE [LARGE SCALE GENOMIC DNA]</scope>
</reference>
<feature type="region of interest" description="Disordered" evidence="1">
    <location>
        <begin position="142"/>
        <end position="172"/>
    </location>
</feature>
<gene>
    <name evidence="3" type="primary">LOC108610788</name>
</gene>
<evidence type="ECO:0000313" key="2">
    <source>
        <dbReference type="Proteomes" id="UP000694904"/>
    </source>
</evidence>
<sequence length="172" mass="19279">MCPNQGVEGSLLPDCHIANRVFMYSVLHSMQAEERRDEEVDAELRDRYEVFREVLHNFPIPLHARPEGAYEYNYVYDALQQQQQQQSQRRRQLSDAQSSTSMENNASESSASLSSIVSSISDSSNLSARCDYYENAVRSALAQLGGGSGSGPAQDKDFKEDEQLLDSSDETN</sequence>
<evidence type="ECO:0000256" key="1">
    <source>
        <dbReference type="SAM" id="MobiDB-lite"/>
    </source>
</evidence>
<dbReference type="Proteomes" id="UP000694904">
    <property type="component" value="Chromosome 3"/>
</dbReference>
<organism evidence="2 3">
    <name type="scientific">Drosophila arizonae</name>
    <name type="common">Fruit fly</name>
    <dbReference type="NCBI Taxonomy" id="7263"/>
    <lineage>
        <taxon>Eukaryota</taxon>
        <taxon>Metazoa</taxon>
        <taxon>Ecdysozoa</taxon>
        <taxon>Arthropoda</taxon>
        <taxon>Hexapoda</taxon>
        <taxon>Insecta</taxon>
        <taxon>Pterygota</taxon>
        <taxon>Neoptera</taxon>
        <taxon>Endopterygota</taxon>
        <taxon>Diptera</taxon>
        <taxon>Brachycera</taxon>
        <taxon>Muscomorpha</taxon>
        <taxon>Ephydroidea</taxon>
        <taxon>Drosophilidae</taxon>
        <taxon>Drosophila</taxon>
    </lineage>
</organism>